<protein>
    <submittedName>
        <fullName evidence="2">NAD(P)H-binding protein</fullName>
    </submittedName>
</protein>
<proteinExistence type="predicted"/>
<name>A0A9D2RPE1_9MICO</name>
<comment type="caution">
    <text evidence="2">The sequence shown here is derived from an EMBL/GenBank/DDBJ whole genome shotgun (WGS) entry which is preliminary data.</text>
</comment>
<evidence type="ECO:0000256" key="1">
    <source>
        <dbReference type="SAM" id="MobiDB-lite"/>
    </source>
</evidence>
<dbReference type="SUPFAM" id="SSF51735">
    <property type="entry name" value="NAD(P)-binding Rossmann-fold domains"/>
    <property type="match status" value="1"/>
</dbReference>
<dbReference type="InterPro" id="IPR036291">
    <property type="entry name" value="NAD(P)-bd_dom_sf"/>
</dbReference>
<evidence type="ECO:0000313" key="2">
    <source>
        <dbReference type="EMBL" id="HJB10808.1"/>
    </source>
</evidence>
<sequence length="338" mass="35698">MHHLLIGEGQIGQEIAHHAAARGDTLTILRRSTVTTDQKWARYGDAAPAITHVAGDVLDRQALRRAAAGAESILACFHAPYDARIWQTVLPPREQAVLDLAETLGIPVVFPESMYAFLGGAARLAEGARPTPGDPKGRIRTELMEARRRHPATTVSVVASDVVGPTSRGTGTAVATALVIEPLLAGRPVVVLADPDAPHSLTHLPDLAQAMVYCARTATTLTAEAPGRSVVLHAPTDTAHSMRALAARTAEHAGVRERRVIAVPRRLTALLGRVNTLMRELSGIADLWYGPCVLEPGVLTTVHGLQATPWAEAIASTIAPPPRAAHGSAAAEPRDARG</sequence>
<reference evidence="2" key="2">
    <citation type="submission" date="2021-04" db="EMBL/GenBank/DDBJ databases">
        <authorList>
            <person name="Gilroy R."/>
        </authorList>
    </citation>
    <scope>NUCLEOTIDE SEQUENCE</scope>
    <source>
        <strain evidence="2">ChiHjej13B12-24818</strain>
    </source>
</reference>
<evidence type="ECO:0000313" key="3">
    <source>
        <dbReference type="Proteomes" id="UP000823823"/>
    </source>
</evidence>
<reference evidence="2" key="1">
    <citation type="journal article" date="2021" name="PeerJ">
        <title>Extensive microbial diversity within the chicken gut microbiome revealed by metagenomics and culture.</title>
        <authorList>
            <person name="Gilroy R."/>
            <person name="Ravi A."/>
            <person name="Getino M."/>
            <person name="Pursley I."/>
            <person name="Horton D.L."/>
            <person name="Alikhan N.F."/>
            <person name="Baker D."/>
            <person name="Gharbi K."/>
            <person name="Hall N."/>
            <person name="Watson M."/>
            <person name="Adriaenssens E.M."/>
            <person name="Foster-Nyarko E."/>
            <person name="Jarju S."/>
            <person name="Secka A."/>
            <person name="Antonio M."/>
            <person name="Oren A."/>
            <person name="Chaudhuri R.R."/>
            <person name="La Ragione R."/>
            <person name="Hildebrand F."/>
            <person name="Pallen M.J."/>
        </authorList>
    </citation>
    <scope>NUCLEOTIDE SEQUENCE</scope>
    <source>
        <strain evidence="2">ChiHjej13B12-24818</strain>
    </source>
</reference>
<dbReference type="Proteomes" id="UP000823823">
    <property type="component" value="Unassembled WGS sequence"/>
</dbReference>
<feature type="region of interest" description="Disordered" evidence="1">
    <location>
        <begin position="319"/>
        <end position="338"/>
    </location>
</feature>
<gene>
    <name evidence="2" type="ORF">H9786_09835</name>
</gene>
<dbReference type="EMBL" id="DWZH01000078">
    <property type="protein sequence ID" value="HJB10808.1"/>
    <property type="molecule type" value="Genomic_DNA"/>
</dbReference>
<dbReference type="Gene3D" id="3.40.50.720">
    <property type="entry name" value="NAD(P)-binding Rossmann-like Domain"/>
    <property type="match status" value="1"/>
</dbReference>
<dbReference type="AlphaFoldDB" id="A0A9D2RPE1"/>
<organism evidence="2 3">
    <name type="scientific">Candidatus Brachybacterium merdavium</name>
    <dbReference type="NCBI Taxonomy" id="2838513"/>
    <lineage>
        <taxon>Bacteria</taxon>
        <taxon>Bacillati</taxon>
        <taxon>Actinomycetota</taxon>
        <taxon>Actinomycetes</taxon>
        <taxon>Micrococcales</taxon>
        <taxon>Dermabacteraceae</taxon>
        <taxon>Brachybacterium</taxon>
    </lineage>
</organism>
<accession>A0A9D2RPE1</accession>